<name>A0A438C2I2_VITVI</name>
<organism evidence="1 2">
    <name type="scientific">Vitis vinifera</name>
    <name type="common">Grape</name>
    <dbReference type="NCBI Taxonomy" id="29760"/>
    <lineage>
        <taxon>Eukaryota</taxon>
        <taxon>Viridiplantae</taxon>
        <taxon>Streptophyta</taxon>
        <taxon>Embryophyta</taxon>
        <taxon>Tracheophyta</taxon>
        <taxon>Spermatophyta</taxon>
        <taxon>Magnoliopsida</taxon>
        <taxon>eudicotyledons</taxon>
        <taxon>Gunneridae</taxon>
        <taxon>Pentapetalae</taxon>
        <taxon>rosids</taxon>
        <taxon>Vitales</taxon>
        <taxon>Vitaceae</taxon>
        <taxon>Viteae</taxon>
        <taxon>Vitis</taxon>
    </lineage>
</organism>
<proteinExistence type="predicted"/>
<gene>
    <name evidence="1" type="primary">RE1_2128</name>
    <name evidence="1" type="ORF">CK203_085494</name>
</gene>
<dbReference type="PANTHER" id="PTHR11439:SF455">
    <property type="entry name" value="RLK (RECEPTOR-LIKE PROTEIN KINASE) 8, PUTATIVE-RELATED"/>
    <property type="match status" value="1"/>
</dbReference>
<evidence type="ECO:0000313" key="2">
    <source>
        <dbReference type="Proteomes" id="UP000288805"/>
    </source>
</evidence>
<sequence length="155" mass="17181">MLDSKSADTLGSLGKTLSQFDGDPFLDETLYRSTIGALQYATISRPNISFAVNIVCQFMYKPTTTHWIVINHILHRMMGTLNCSLGLQAADLLLNGLAATTAEIAWIQSILHELCIPQDIPFIWGNNQSAAHLAANTVFHCHSKHIELDLHPIRL</sequence>
<dbReference type="AlphaFoldDB" id="A0A438C2I2"/>
<comment type="caution">
    <text evidence="1">The sequence shown here is derived from an EMBL/GenBank/DDBJ whole genome shotgun (WGS) entry which is preliminary data.</text>
</comment>
<dbReference type="EMBL" id="QGNW01002577">
    <property type="protein sequence ID" value="RVW17452.1"/>
    <property type="molecule type" value="Genomic_DNA"/>
</dbReference>
<dbReference type="PANTHER" id="PTHR11439">
    <property type="entry name" value="GAG-POL-RELATED RETROTRANSPOSON"/>
    <property type="match status" value="1"/>
</dbReference>
<evidence type="ECO:0000313" key="1">
    <source>
        <dbReference type="EMBL" id="RVW17452.1"/>
    </source>
</evidence>
<accession>A0A438C2I2</accession>
<dbReference type="Proteomes" id="UP000288805">
    <property type="component" value="Unassembled WGS sequence"/>
</dbReference>
<reference evidence="1 2" key="1">
    <citation type="journal article" date="2018" name="PLoS Genet.">
        <title>Population sequencing reveals clonal diversity and ancestral inbreeding in the grapevine cultivar Chardonnay.</title>
        <authorList>
            <person name="Roach M.J."/>
            <person name="Johnson D.L."/>
            <person name="Bohlmann J."/>
            <person name="van Vuuren H.J."/>
            <person name="Jones S.J."/>
            <person name="Pretorius I.S."/>
            <person name="Schmidt S.A."/>
            <person name="Borneman A.R."/>
        </authorList>
    </citation>
    <scope>NUCLEOTIDE SEQUENCE [LARGE SCALE GENOMIC DNA]</scope>
    <source>
        <strain evidence="2">cv. Chardonnay</strain>
        <tissue evidence="1">Leaf</tissue>
    </source>
</reference>
<protein>
    <submittedName>
        <fullName evidence="1">Retrovirus-related Pol polyprotein from transposon RE1</fullName>
    </submittedName>
</protein>